<dbReference type="EMBL" id="JBBLZC010000015">
    <property type="protein sequence ID" value="MEK0084477.1"/>
    <property type="molecule type" value="Genomic_DNA"/>
</dbReference>
<comment type="caution">
    <text evidence="1">The sequence shown here is derived from an EMBL/GenBank/DDBJ whole genome shotgun (WGS) entry which is preliminary data.</text>
</comment>
<protein>
    <submittedName>
        <fullName evidence="1">Uncharacterized protein</fullName>
    </submittedName>
</protein>
<gene>
    <name evidence="1" type="ORF">U1T56_15075</name>
</gene>
<organism evidence="1 2">
    <name type="scientific">Benzoatithermus flavus</name>
    <dbReference type="NCBI Taxonomy" id="3108223"/>
    <lineage>
        <taxon>Bacteria</taxon>
        <taxon>Pseudomonadati</taxon>
        <taxon>Pseudomonadota</taxon>
        <taxon>Alphaproteobacteria</taxon>
        <taxon>Geminicoccales</taxon>
        <taxon>Geminicoccaceae</taxon>
        <taxon>Benzoatithermus</taxon>
    </lineage>
</organism>
<dbReference type="RefSeq" id="WP_418160329.1">
    <property type="nucleotide sequence ID" value="NZ_JBBLZC010000015.1"/>
</dbReference>
<evidence type="ECO:0000313" key="2">
    <source>
        <dbReference type="Proteomes" id="UP001375743"/>
    </source>
</evidence>
<accession>A0ABU8XTF3</accession>
<reference evidence="1 2" key="1">
    <citation type="submission" date="2024-01" db="EMBL/GenBank/DDBJ databases">
        <title>Multi-omics insights into the function and evolution of sodium benzoate biodegradation pathways in Benzoatithermus flavus gen. nov., sp. nov. from hot spring.</title>
        <authorList>
            <person name="Hu C.-J."/>
            <person name="Li W.-J."/>
        </authorList>
    </citation>
    <scope>NUCLEOTIDE SEQUENCE [LARGE SCALE GENOMIC DNA]</scope>
    <source>
        <strain evidence="1 2">SYSU G07066</strain>
    </source>
</reference>
<dbReference type="Proteomes" id="UP001375743">
    <property type="component" value="Unassembled WGS sequence"/>
</dbReference>
<sequence length="68" mass="7260">MAPYRGRQLLLALGPLLLLGLVAVCLALWLAPRDPEPATGMAITTVPLRLVDGPGDQARKEPASTAWR</sequence>
<evidence type="ECO:0000313" key="1">
    <source>
        <dbReference type="EMBL" id="MEK0084477.1"/>
    </source>
</evidence>
<proteinExistence type="predicted"/>
<keyword evidence="2" id="KW-1185">Reference proteome</keyword>
<name>A0ABU8XTF3_9PROT</name>